<dbReference type="InterPro" id="IPR050360">
    <property type="entry name" value="MFS_Sugar_Transporters"/>
</dbReference>
<gene>
    <name evidence="8" type="ORF">LTR97_002012</name>
</gene>
<evidence type="ECO:0000256" key="5">
    <source>
        <dbReference type="ARBA" id="ARBA00023136"/>
    </source>
</evidence>
<name>A0AAN8A467_9PEZI</name>
<evidence type="ECO:0000256" key="6">
    <source>
        <dbReference type="SAM" id="Phobius"/>
    </source>
</evidence>
<evidence type="ECO:0000256" key="2">
    <source>
        <dbReference type="ARBA" id="ARBA00010992"/>
    </source>
</evidence>
<evidence type="ECO:0000313" key="9">
    <source>
        <dbReference type="Proteomes" id="UP001310594"/>
    </source>
</evidence>
<dbReference type="PANTHER" id="PTHR48022">
    <property type="entry name" value="PLASTIDIC GLUCOSE TRANSPORTER 4"/>
    <property type="match status" value="1"/>
</dbReference>
<evidence type="ECO:0000256" key="3">
    <source>
        <dbReference type="ARBA" id="ARBA00022692"/>
    </source>
</evidence>
<dbReference type="Pfam" id="PF00083">
    <property type="entry name" value="Sugar_tr"/>
    <property type="match status" value="1"/>
</dbReference>
<dbReference type="PROSITE" id="PS00216">
    <property type="entry name" value="SUGAR_TRANSPORT_1"/>
    <property type="match status" value="1"/>
</dbReference>
<protein>
    <recommendedName>
        <fullName evidence="7">Major facilitator superfamily (MFS) profile domain-containing protein</fullName>
    </recommendedName>
</protein>
<evidence type="ECO:0000256" key="1">
    <source>
        <dbReference type="ARBA" id="ARBA00004141"/>
    </source>
</evidence>
<dbReference type="InterPro" id="IPR036259">
    <property type="entry name" value="MFS_trans_sf"/>
</dbReference>
<dbReference type="GO" id="GO:0016020">
    <property type="term" value="C:membrane"/>
    <property type="evidence" value="ECO:0007669"/>
    <property type="project" value="UniProtKB-SubCell"/>
</dbReference>
<evidence type="ECO:0000256" key="4">
    <source>
        <dbReference type="ARBA" id="ARBA00022989"/>
    </source>
</evidence>
<keyword evidence="5 6" id="KW-0472">Membrane</keyword>
<sequence length="224" mass="23658">MSTGVLVIANYAPLLYQSLGLSNSNSLILGASLTTVGMLSNALGATVSDRFGRRRLLLFGFASTLVMLSLATGLMAWYTRTGSKGSAAGAVTALFLYGICYGALVDVNVWTVVGELFPSHLRSLGTGIGVSTLMLSALLWVAIAPVASASIGWKYYLVFICLTAAHMVHIWFQLPETSGLALEEMERLFGDLSPDQTGLASLRVNDAGTGSATNKIEAEKIEEA</sequence>
<accession>A0AAN8A467</accession>
<dbReference type="InterPro" id="IPR005828">
    <property type="entry name" value="MFS_sugar_transport-like"/>
</dbReference>
<dbReference type="Proteomes" id="UP001310594">
    <property type="component" value="Unassembled WGS sequence"/>
</dbReference>
<dbReference type="AlphaFoldDB" id="A0AAN8A467"/>
<proteinExistence type="inferred from homology"/>
<dbReference type="PROSITE" id="PS50850">
    <property type="entry name" value="MFS"/>
    <property type="match status" value="1"/>
</dbReference>
<feature type="transmembrane region" description="Helical" evidence="6">
    <location>
        <begin position="153"/>
        <end position="172"/>
    </location>
</feature>
<feature type="transmembrane region" description="Helical" evidence="6">
    <location>
        <begin position="26"/>
        <end position="44"/>
    </location>
</feature>
<evidence type="ECO:0000259" key="7">
    <source>
        <dbReference type="PROSITE" id="PS50850"/>
    </source>
</evidence>
<dbReference type="SUPFAM" id="SSF103473">
    <property type="entry name" value="MFS general substrate transporter"/>
    <property type="match status" value="1"/>
</dbReference>
<dbReference type="InterPro" id="IPR005829">
    <property type="entry name" value="Sugar_transporter_CS"/>
</dbReference>
<feature type="domain" description="Major facilitator superfamily (MFS) profile" evidence="7">
    <location>
        <begin position="1"/>
        <end position="224"/>
    </location>
</feature>
<dbReference type="PANTHER" id="PTHR48022:SF11">
    <property type="entry name" value="MONOSACCHARIDE TRANSPORTER (HXT8), PUTATIVE (AFU_ORTHOLOGUE AFUA_2G08120)-RELATED"/>
    <property type="match status" value="1"/>
</dbReference>
<organism evidence="8 9">
    <name type="scientific">Elasticomyces elasticus</name>
    <dbReference type="NCBI Taxonomy" id="574655"/>
    <lineage>
        <taxon>Eukaryota</taxon>
        <taxon>Fungi</taxon>
        <taxon>Dikarya</taxon>
        <taxon>Ascomycota</taxon>
        <taxon>Pezizomycotina</taxon>
        <taxon>Dothideomycetes</taxon>
        <taxon>Dothideomycetidae</taxon>
        <taxon>Mycosphaerellales</taxon>
        <taxon>Teratosphaeriaceae</taxon>
        <taxon>Elasticomyces</taxon>
    </lineage>
</organism>
<keyword evidence="3 6" id="KW-0812">Transmembrane</keyword>
<feature type="transmembrane region" description="Helical" evidence="6">
    <location>
        <begin position="56"/>
        <end position="78"/>
    </location>
</feature>
<dbReference type="EMBL" id="JAVRQU010000003">
    <property type="protein sequence ID" value="KAK5704901.1"/>
    <property type="molecule type" value="Genomic_DNA"/>
</dbReference>
<feature type="transmembrane region" description="Helical" evidence="6">
    <location>
        <begin position="90"/>
        <end position="112"/>
    </location>
</feature>
<evidence type="ECO:0000313" key="8">
    <source>
        <dbReference type="EMBL" id="KAK5704901.1"/>
    </source>
</evidence>
<comment type="caution">
    <text evidence="8">The sequence shown here is derived from an EMBL/GenBank/DDBJ whole genome shotgun (WGS) entry which is preliminary data.</text>
</comment>
<reference evidence="8" key="1">
    <citation type="submission" date="2023-08" db="EMBL/GenBank/DDBJ databases">
        <title>Black Yeasts Isolated from many extreme environments.</title>
        <authorList>
            <person name="Coleine C."/>
            <person name="Stajich J.E."/>
            <person name="Selbmann L."/>
        </authorList>
    </citation>
    <scope>NUCLEOTIDE SEQUENCE</scope>
    <source>
        <strain evidence="8">CCFEE 5810</strain>
    </source>
</reference>
<dbReference type="GO" id="GO:0005351">
    <property type="term" value="F:carbohydrate:proton symporter activity"/>
    <property type="evidence" value="ECO:0007669"/>
    <property type="project" value="TreeGrafter"/>
</dbReference>
<dbReference type="InterPro" id="IPR020846">
    <property type="entry name" value="MFS_dom"/>
</dbReference>
<feature type="transmembrane region" description="Helical" evidence="6">
    <location>
        <begin position="124"/>
        <end position="147"/>
    </location>
</feature>
<keyword evidence="4 6" id="KW-1133">Transmembrane helix</keyword>
<comment type="similarity">
    <text evidence="2">Belongs to the major facilitator superfamily. Sugar transporter (TC 2.A.1.1) family.</text>
</comment>
<comment type="subcellular location">
    <subcellularLocation>
        <location evidence="1">Membrane</location>
        <topology evidence="1">Multi-pass membrane protein</topology>
    </subcellularLocation>
</comment>
<dbReference type="Gene3D" id="1.20.1250.20">
    <property type="entry name" value="MFS general substrate transporter like domains"/>
    <property type="match status" value="1"/>
</dbReference>